<organism evidence="1">
    <name type="scientific">Blastochloris viridis</name>
    <name type="common">Rhodopseudomonas viridis</name>
    <dbReference type="NCBI Taxonomy" id="1079"/>
    <lineage>
        <taxon>Bacteria</taxon>
        <taxon>Pseudomonadati</taxon>
        <taxon>Pseudomonadota</taxon>
        <taxon>Alphaproteobacteria</taxon>
        <taxon>Hyphomicrobiales</taxon>
        <taxon>Blastochloridaceae</taxon>
        <taxon>Blastochloris</taxon>
    </lineage>
</organism>
<proteinExistence type="predicted"/>
<gene>
    <name evidence="1" type="ORF">BV133_2509</name>
</gene>
<accession>A0A182D5P4</accession>
<protein>
    <submittedName>
        <fullName evidence="1">Uncharacterized protein</fullName>
    </submittedName>
</protein>
<dbReference type="AlphaFoldDB" id="A0A182D5P4"/>
<evidence type="ECO:0000313" key="1">
    <source>
        <dbReference type="EMBL" id="BAS00103.1"/>
    </source>
</evidence>
<name>A0A182D5P4_BLAVI</name>
<reference evidence="1" key="1">
    <citation type="journal article" date="2015" name="Genome Announc.">
        <title>Complete Genome Sequence of the Bacteriochlorophyll b-Producing Photosynthetic Bacterium Blastochloris viridis.</title>
        <authorList>
            <person name="Tsukatani Y."/>
            <person name="Hirose Y."/>
            <person name="Harada J."/>
            <person name="Misawa N."/>
            <person name="Mori K."/>
            <person name="Inoue K."/>
            <person name="Tamiaki H."/>
        </authorList>
    </citation>
    <scope>NUCLEOTIDE SEQUENCE [LARGE SCALE GENOMIC DNA]</scope>
    <source>
        <strain evidence="1">DSM 133</strain>
    </source>
</reference>
<dbReference type="EMBL" id="AP014854">
    <property type="protein sequence ID" value="BAS00103.1"/>
    <property type="molecule type" value="Genomic_DNA"/>
</dbReference>
<sequence>MDGAARPGGVTRRPVTVRPPPLCRDRAALFAVAHPIVIAV</sequence>